<proteinExistence type="predicted"/>
<evidence type="ECO:0000313" key="3">
    <source>
        <dbReference type="Proteomes" id="UP001204376"/>
    </source>
</evidence>
<dbReference type="InterPro" id="IPR054384">
    <property type="entry name" value="SecDF_P1_head"/>
</dbReference>
<comment type="caution">
    <text evidence="2">The sequence shown here is derived from an EMBL/GenBank/DDBJ whole genome shotgun (WGS) entry which is preliminary data.</text>
</comment>
<dbReference type="RefSeq" id="WP_256540475.1">
    <property type="nucleotide sequence ID" value="NZ_JANHOH010000007.1"/>
</dbReference>
<gene>
    <name evidence="2" type="ORF">NPE20_20085</name>
</gene>
<dbReference type="Pfam" id="PF22599">
    <property type="entry name" value="SecDF_P1_head"/>
    <property type="match status" value="1"/>
</dbReference>
<organism evidence="2 3">
    <name type="scientific">Mucilaginibacter aquariorum</name>
    <dbReference type="NCBI Taxonomy" id="2967225"/>
    <lineage>
        <taxon>Bacteria</taxon>
        <taxon>Pseudomonadati</taxon>
        <taxon>Bacteroidota</taxon>
        <taxon>Sphingobacteriia</taxon>
        <taxon>Sphingobacteriales</taxon>
        <taxon>Sphingobacteriaceae</taxon>
        <taxon>Mucilaginibacter</taxon>
    </lineage>
</organism>
<evidence type="ECO:0000313" key="2">
    <source>
        <dbReference type="EMBL" id="MCQ6960290.1"/>
    </source>
</evidence>
<sequence>MFKSLALILAILWVPLKYNTKHTIASNAKPVLKTGWYYVADKKNNYQRQQLNNKESYFINPRLIIPVNNFKTLEIRDALEPGASEIFIQFNERGTNAFRMATGNSINKRLAFIIDDKLIYTAIVNAQISSGLAVINGYSKTELEKFATQIKSENNSAGK</sequence>
<evidence type="ECO:0000259" key="1">
    <source>
        <dbReference type="Pfam" id="PF22599"/>
    </source>
</evidence>
<feature type="domain" description="SecDF P1 head subdomain" evidence="1">
    <location>
        <begin position="52"/>
        <end position="152"/>
    </location>
</feature>
<accession>A0ABT1T7C8</accession>
<dbReference type="EMBL" id="JANHOH010000007">
    <property type="protein sequence ID" value="MCQ6960290.1"/>
    <property type="molecule type" value="Genomic_DNA"/>
</dbReference>
<protein>
    <recommendedName>
        <fullName evidence="1">SecDF P1 head subdomain domain-containing protein</fullName>
    </recommendedName>
</protein>
<keyword evidence="3" id="KW-1185">Reference proteome</keyword>
<name>A0ABT1T7C8_9SPHI</name>
<reference evidence="2 3" key="1">
    <citation type="submission" date="2022-07" db="EMBL/GenBank/DDBJ databases">
        <title>Mucilaginibacter sp. JC4.</title>
        <authorList>
            <person name="Le V."/>
            <person name="Ko S.-R."/>
            <person name="Ahn C.-Y."/>
            <person name="Oh H.-M."/>
        </authorList>
    </citation>
    <scope>NUCLEOTIDE SEQUENCE [LARGE SCALE GENOMIC DNA]</scope>
    <source>
        <strain evidence="2 3">JC4</strain>
    </source>
</reference>
<dbReference type="Gene3D" id="3.30.1360.200">
    <property type="match status" value="1"/>
</dbReference>
<dbReference type="Proteomes" id="UP001204376">
    <property type="component" value="Unassembled WGS sequence"/>
</dbReference>